<dbReference type="RefSeq" id="WP_285759714.1">
    <property type="nucleotide sequence ID" value="NZ_BSQG01000004.1"/>
</dbReference>
<reference evidence="1" key="1">
    <citation type="submission" date="2023-02" db="EMBL/GenBank/DDBJ databases">
        <title>Nocardiopsis ansamitocini NBRC 112285.</title>
        <authorList>
            <person name="Ichikawa N."/>
            <person name="Sato H."/>
            <person name="Tonouchi N."/>
        </authorList>
    </citation>
    <scope>NUCLEOTIDE SEQUENCE</scope>
    <source>
        <strain evidence="1">NBRC 112285</strain>
    </source>
</reference>
<evidence type="ECO:0000313" key="1">
    <source>
        <dbReference type="EMBL" id="GLU48243.1"/>
    </source>
</evidence>
<accession>A0A9W6UJ86</accession>
<keyword evidence="2" id="KW-1185">Reference proteome</keyword>
<dbReference type="EMBL" id="BSQG01000004">
    <property type="protein sequence ID" value="GLU48243.1"/>
    <property type="molecule type" value="Genomic_DNA"/>
</dbReference>
<dbReference type="Proteomes" id="UP001165092">
    <property type="component" value="Unassembled WGS sequence"/>
</dbReference>
<gene>
    <name evidence="1" type="ORF">Nans01_25940</name>
</gene>
<protein>
    <submittedName>
        <fullName evidence="1">Uncharacterized protein</fullName>
    </submittedName>
</protein>
<evidence type="ECO:0000313" key="2">
    <source>
        <dbReference type="Proteomes" id="UP001165092"/>
    </source>
</evidence>
<sequence>MGRAAVFEAGDPPRTGVLAFWRPDGAALPQGVGEPGELEVVLPQGAETVRRYHGAGRSLADLSEGFALTTYTTMRLDAALLGAVPWGLVCRYLRQQPLCRCQCPDVAQVPAEV</sequence>
<dbReference type="AlphaFoldDB" id="A0A9W6UJ86"/>
<organism evidence="1 2">
    <name type="scientific">Nocardiopsis ansamitocini</name>
    <dbReference type="NCBI Taxonomy" id="1670832"/>
    <lineage>
        <taxon>Bacteria</taxon>
        <taxon>Bacillati</taxon>
        <taxon>Actinomycetota</taxon>
        <taxon>Actinomycetes</taxon>
        <taxon>Streptosporangiales</taxon>
        <taxon>Nocardiopsidaceae</taxon>
        <taxon>Nocardiopsis</taxon>
    </lineage>
</organism>
<name>A0A9W6UJ86_9ACTN</name>
<comment type="caution">
    <text evidence="1">The sequence shown here is derived from an EMBL/GenBank/DDBJ whole genome shotgun (WGS) entry which is preliminary data.</text>
</comment>
<proteinExistence type="predicted"/>